<dbReference type="RefSeq" id="WP_026455843.1">
    <property type="nucleotide sequence ID" value="NZ_CDCG01000044.1"/>
</dbReference>
<accession>A0A175VF39</accession>
<sequence length="134" mass="15780">MKSHHASPAGGSHAATHSETSDHPRLMREQKTVSAMIRLYCQHHHQDPHCQRCHQLRDFAYQRLNRCRYGHDHKPTCANCSIHCYASAMRKQILQVMKWSGPRMLWHHPWLTLRHLLDRLRKAPKLPHSRPLPP</sequence>
<evidence type="ECO:0000313" key="2">
    <source>
        <dbReference type="EMBL" id="KXU79306.1"/>
    </source>
</evidence>
<dbReference type="InterPro" id="IPR020483">
    <property type="entry name" value="Uncharacterised_YgbA"/>
</dbReference>
<dbReference type="AlphaFoldDB" id="A0A175VF39"/>
<dbReference type="OrthoDB" id="5344095at2"/>
<evidence type="ECO:0000256" key="1">
    <source>
        <dbReference type="SAM" id="MobiDB-lite"/>
    </source>
</evidence>
<comment type="caution">
    <text evidence="2">The sequence shown here is derived from an EMBL/GenBank/DDBJ whole genome shotgun (WGS) entry which is preliminary data.</text>
</comment>
<organism evidence="2 4">
    <name type="scientific">Aeromonas enteropelogenes</name>
    <name type="common">Aeromonas trota</name>
    <dbReference type="NCBI Taxonomy" id="29489"/>
    <lineage>
        <taxon>Bacteria</taxon>
        <taxon>Pseudomonadati</taxon>
        <taxon>Pseudomonadota</taxon>
        <taxon>Gammaproteobacteria</taxon>
        <taxon>Aeromonadales</taxon>
        <taxon>Aeromonadaceae</taxon>
        <taxon>Aeromonas</taxon>
    </lineage>
</organism>
<name>A0A175VF39_AEREN</name>
<proteinExistence type="predicted"/>
<feature type="compositionally biased region" description="Low complexity" evidence="1">
    <location>
        <begin position="1"/>
        <end position="18"/>
    </location>
</feature>
<dbReference type="Proteomes" id="UP000078435">
    <property type="component" value="Unassembled WGS sequence"/>
</dbReference>
<feature type="region of interest" description="Disordered" evidence="1">
    <location>
        <begin position="1"/>
        <end position="26"/>
    </location>
</feature>
<reference evidence="3 5" key="2">
    <citation type="submission" date="2024-01" db="EMBL/GenBank/DDBJ databases">
        <title>Horizontal gene transfer in Aeromonas trota.</title>
        <authorList>
            <person name="Otero Olarra J.E."/>
            <person name="Perez Valdespino A."/>
        </authorList>
    </citation>
    <scope>NUCLEOTIDE SEQUENCE [LARGE SCALE GENOMIC DNA]</scope>
    <source>
        <strain evidence="3 5">9.1</strain>
    </source>
</reference>
<reference evidence="2 4" key="1">
    <citation type="submission" date="2016-02" db="EMBL/GenBank/DDBJ databases">
        <title>Draft genome sequence of Aeromonas trota strain 1999lcr isolated from cerebrospinal fluid (CSF).</title>
        <authorList>
            <person name="Dallagassa C.B."/>
            <person name="Prediger K.C."/>
            <person name="Weiss V.A."/>
            <person name="Assis F.E."/>
            <person name="Baura V."/>
            <person name="Cruz L.M."/>
            <person name="Souza E.M."/>
            <person name="Pedrosa F.O."/>
            <person name="Fadel-Picheth C.M."/>
        </authorList>
    </citation>
    <scope>NUCLEOTIDE SEQUENCE [LARGE SCALE GENOMIC DNA]</scope>
    <source>
        <strain evidence="2 4">1999lcr</strain>
    </source>
</reference>
<dbReference type="EMBL" id="JAZDDP010000010">
    <property type="protein sequence ID" value="MEL3921085.1"/>
    <property type="molecule type" value="Genomic_DNA"/>
</dbReference>
<dbReference type="EMBL" id="JMGO02000010">
    <property type="protein sequence ID" value="KXU79306.1"/>
    <property type="molecule type" value="Genomic_DNA"/>
</dbReference>
<dbReference type="NCBIfam" id="NF007714">
    <property type="entry name" value="PRK10410.1-2"/>
    <property type="match status" value="1"/>
</dbReference>
<keyword evidence="5" id="KW-1185">Reference proteome</keyword>
<evidence type="ECO:0000313" key="4">
    <source>
        <dbReference type="Proteomes" id="UP000078435"/>
    </source>
</evidence>
<dbReference type="Pfam" id="PF11756">
    <property type="entry name" value="YgbA_NO"/>
    <property type="match status" value="1"/>
</dbReference>
<protein>
    <submittedName>
        <fullName evidence="3">Nitrous oxide-stimulated promoter family protein</fullName>
    </submittedName>
</protein>
<evidence type="ECO:0000313" key="5">
    <source>
        <dbReference type="Proteomes" id="UP001491613"/>
    </source>
</evidence>
<gene>
    <name evidence="2" type="ORF">LCR_18555</name>
    <name evidence="3" type="ORF">V1482_16895</name>
</gene>
<evidence type="ECO:0000313" key="3">
    <source>
        <dbReference type="EMBL" id="MEL3921085.1"/>
    </source>
</evidence>
<dbReference type="Proteomes" id="UP001491613">
    <property type="component" value="Unassembled WGS sequence"/>
</dbReference>